<sequence length="116" mass="11736">MKIFGREPTLWIQALSAFLGVAVTFGVPGLSATQAAAIVAATSAVFAAINAALVRPVAPAAFTGLVTAFAVLVAAYGLDVSQETVGAVQLTVVAVLALLTRTQVTPASDPRQSIRA</sequence>
<keyword evidence="1" id="KW-1133">Transmembrane helix</keyword>
<comment type="caution">
    <text evidence="2">The sequence shown here is derived from an EMBL/GenBank/DDBJ whole genome shotgun (WGS) entry which is preliminary data.</text>
</comment>
<gene>
    <name evidence="2" type="ORF">Van01_39340</name>
</gene>
<organism evidence="2 3">
    <name type="scientific">Micromonospora andamanensis</name>
    <dbReference type="NCBI Taxonomy" id="1287068"/>
    <lineage>
        <taxon>Bacteria</taxon>
        <taxon>Bacillati</taxon>
        <taxon>Actinomycetota</taxon>
        <taxon>Actinomycetes</taxon>
        <taxon>Micromonosporales</taxon>
        <taxon>Micromonosporaceae</taxon>
        <taxon>Micromonospora</taxon>
    </lineage>
</organism>
<dbReference type="EMBL" id="BOOZ01000024">
    <property type="protein sequence ID" value="GIJ10720.1"/>
    <property type="molecule type" value="Genomic_DNA"/>
</dbReference>
<evidence type="ECO:0000313" key="3">
    <source>
        <dbReference type="Proteomes" id="UP000647017"/>
    </source>
</evidence>
<evidence type="ECO:0000256" key="1">
    <source>
        <dbReference type="SAM" id="Phobius"/>
    </source>
</evidence>
<accession>A0ABQ4HYG3</accession>
<reference evidence="2 3" key="1">
    <citation type="submission" date="2021-01" db="EMBL/GenBank/DDBJ databases">
        <title>Whole genome shotgun sequence of Verrucosispora andamanensis NBRC 109075.</title>
        <authorList>
            <person name="Komaki H."/>
            <person name="Tamura T."/>
        </authorList>
    </citation>
    <scope>NUCLEOTIDE SEQUENCE [LARGE SCALE GENOMIC DNA]</scope>
    <source>
        <strain evidence="2 3">NBRC 109075</strain>
    </source>
</reference>
<keyword evidence="1" id="KW-0812">Transmembrane</keyword>
<keyword evidence="3" id="KW-1185">Reference proteome</keyword>
<proteinExistence type="predicted"/>
<evidence type="ECO:0000313" key="2">
    <source>
        <dbReference type="EMBL" id="GIJ10720.1"/>
    </source>
</evidence>
<evidence type="ECO:0008006" key="4">
    <source>
        <dbReference type="Google" id="ProtNLM"/>
    </source>
</evidence>
<feature type="transmembrane region" description="Helical" evidence="1">
    <location>
        <begin position="84"/>
        <end position="102"/>
    </location>
</feature>
<dbReference type="RefSeq" id="WP_204009335.1">
    <property type="nucleotide sequence ID" value="NZ_BOOZ01000024.1"/>
</dbReference>
<feature type="transmembrane region" description="Helical" evidence="1">
    <location>
        <begin position="60"/>
        <end position="78"/>
    </location>
</feature>
<protein>
    <recommendedName>
        <fullName evidence="4">Holin</fullName>
    </recommendedName>
</protein>
<name>A0ABQ4HYG3_9ACTN</name>
<keyword evidence="1" id="KW-0472">Membrane</keyword>
<dbReference type="Proteomes" id="UP000647017">
    <property type="component" value="Unassembled WGS sequence"/>
</dbReference>